<keyword evidence="2" id="KW-1277">Toxin-antitoxin system</keyword>
<dbReference type="PANTHER" id="PTHR34139">
    <property type="entry name" value="UPF0331 PROTEIN MJ0127"/>
    <property type="match status" value="1"/>
</dbReference>
<evidence type="ECO:0008006" key="8">
    <source>
        <dbReference type="Google" id="ProtNLM"/>
    </source>
</evidence>
<dbReference type="InterPro" id="IPR051813">
    <property type="entry name" value="HepT_RNase_toxin"/>
</dbReference>
<dbReference type="PANTHER" id="PTHR34139:SF1">
    <property type="entry name" value="RNASE MJ1380-RELATED"/>
    <property type="match status" value="1"/>
</dbReference>
<evidence type="ECO:0000256" key="5">
    <source>
        <dbReference type="ARBA" id="ARBA00022801"/>
    </source>
</evidence>
<evidence type="ECO:0000256" key="4">
    <source>
        <dbReference type="ARBA" id="ARBA00022741"/>
    </source>
</evidence>
<organism evidence="6 7">
    <name type="scientific">Candidatus Buchananbacteria bacterium RIFCSPLOWO2_01_FULL_40_23b</name>
    <dbReference type="NCBI Taxonomy" id="1797544"/>
    <lineage>
        <taxon>Bacteria</taxon>
        <taxon>Candidatus Buchananiibacteriota</taxon>
    </lineage>
</organism>
<evidence type="ECO:0000313" key="7">
    <source>
        <dbReference type="Proteomes" id="UP000178122"/>
    </source>
</evidence>
<keyword evidence="3" id="KW-0540">Nuclease</keyword>
<proteinExistence type="predicted"/>
<gene>
    <name evidence="6" type="ORF">A2912_01520</name>
</gene>
<dbReference type="Proteomes" id="UP000178122">
    <property type="component" value="Unassembled WGS sequence"/>
</dbReference>
<keyword evidence="5" id="KW-0378">Hydrolase</keyword>
<dbReference type="AlphaFoldDB" id="A0A1G1YSX1"/>
<dbReference type="Pfam" id="PF01934">
    <property type="entry name" value="HepT-like"/>
    <property type="match status" value="1"/>
</dbReference>
<evidence type="ECO:0000256" key="1">
    <source>
        <dbReference type="ARBA" id="ARBA00022553"/>
    </source>
</evidence>
<accession>A0A1G1YSX1</accession>
<keyword evidence="1" id="KW-0597">Phosphoprotein</keyword>
<comment type="caution">
    <text evidence="6">The sequence shown here is derived from an EMBL/GenBank/DDBJ whole genome shotgun (WGS) entry which is preliminary data.</text>
</comment>
<evidence type="ECO:0000256" key="3">
    <source>
        <dbReference type="ARBA" id="ARBA00022722"/>
    </source>
</evidence>
<dbReference type="EMBL" id="MHIN01000015">
    <property type="protein sequence ID" value="OGY55462.1"/>
    <property type="molecule type" value="Genomic_DNA"/>
</dbReference>
<evidence type="ECO:0000313" key="6">
    <source>
        <dbReference type="EMBL" id="OGY55462.1"/>
    </source>
</evidence>
<dbReference type="GO" id="GO:0004540">
    <property type="term" value="F:RNA nuclease activity"/>
    <property type="evidence" value="ECO:0007669"/>
    <property type="project" value="InterPro"/>
</dbReference>
<dbReference type="GO" id="GO:0000166">
    <property type="term" value="F:nucleotide binding"/>
    <property type="evidence" value="ECO:0007669"/>
    <property type="project" value="UniProtKB-KW"/>
</dbReference>
<dbReference type="InterPro" id="IPR008201">
    <property type="entry name" value="HepT-like"/>
</dbReference>
<keyword evidence="4" id="KW-0547">Nucleotide-binding</keyword>
<name>A0A1G1YSX1_9BACT</name>
<evidence type="ECO:0000256" key="2">
    <source>
        <dbReference type="ARBA" id="ARBA00022649"/>
    </source>
</evidence>
<dbReference type="GO" id="GO:0016787">
    <property type="term" value="F:hydrolase activity"/>
    <property type="evidence" value="ECO:0007669"/>
    <property type="project" value="UniProtKB-KW"/>
</dbReference>
<reference evidence="6 7" key="1">
    <citation type="journal article" date="2016" name="Nat. Commun.">
        <title>Thousands of microbial genomes shed light on interconnected biogeochemical processes in an aquifer system.</title>
        <authorList>
            <person name="Anantharaman K."/>
            <person name="Brown C.T."/>
            <person name="Hug L.A."/>
            <person name="Sharon I."/>
            <person name="Castelle C.J."/>
            <person name="Probst A.J."/>
            <person name="Thomas B.C."/>
            <person name="Singh A."/>
            <person name="Wilkins M.J."/>
            <person name="Karaoz U."/>
            <person name="Brodie E.L."/>
            <person name="Williams K.H."/>
            <person name="Hubbard S.S."/>
            <person name="Banfield J.F."/>
        </authorList>
    </citation>
    <scope>NUCLEOTIDE SEQUENCE [LARGE SCALE GENOMIC DNA]</scope>
</reference>
<protein>
    <recommendedName>
        <fullName evidence="8">DUF86 domain-containing protein</fullName>
    </recommendedName>
</protein>
<dbReference type="GO" id="GO:0110001">
    <property type="term" value="C:toxin-antitoxin complex"/>
    <property type="evidence" value="ECO:0007669"/>
    <property type="project" value="InterPro"/>
</dbReference>
<sequence>MKEPPIFLEHVLTCIQSIEQFKEGLSKKDFINNDLKQSAILRKIEIIGEAMKNIPSAFQKEYPEIEWKKIMGTRDKLIHQYFGVDLNLMWDVIQNNIPILKNQLQAILKRLK</sequence>